<sequence length="277" mass="30602">MSARKGSPGSSGSNYHGGMTGGWDQELQPGQGFRFAVGTQSGVKSTVYRIWTARNRSDVYIAKLPTSSMTKVSLHESGNWQYSFLSNVAMKVGSKNSERHIERWKKPEPFAEGWIRAFFITIPRTELRLVNVEAADVRWIEDPGAGYWVSIEIVLVDPGVLTTLSFDGVLVGKLRLRNDGMAAVLATRHKPTKEEGLRIAGFRESFYTGPIPFQAESFTTPTVELFGSSNDGARCFTQISLTVPPAEVRTICTGDLPTSLPLIPKDNWKLLDLDSKD</sequence>
<evidence type="ECO:0000313" key="3">
    <source>
        <dbReference type="Proteomes" id="UP000199651"/>
    </source>
</evidence>
<name>A0A1H0SXR3_9PSEU</name>
<accession>A0A1H0SXR3</accession>
<evidence type="ECO:0000256" key="1">
    <source>
        <dbReference type="SAM" id="MobiDB-lite"/>
    </source>
</evidence>
<dbReference type="Proteomes" id="UP000199651">
    <property type="component" value="Unassembled WGS sequence"/>
</dbReference>
<organism evidence="2 3">
    <name type="scientific">Actinokineospora alba</name>
    <dbReference type="NCBI Taxonomy" id="504798"/>
    <lineage>
        <taxon>Bacteria</taxon>
        <taxon>Bacillati</taxon>
        <taxon>Actinomycetota</taxon>
        <taxon>Actinomycetes</taxon>
        <taxon>Pseudonocardiales</taxon>
        <taxon>Pseudonocardiaceae</taxon>
        <taxon>Actinokineospora</taxon>
    </lineage>
</organism>
<protein>
    <submittedName>
        <fullName evidence="2">Uncharacterized protein</fullName>
    </submittedName>
</protein>
<feature type="region of interest" description="Disordered" evidence="1">
    <location>
        <begin position="1"/>
        <end position="23"/>
    </location>
</feature>
<gene>
    <name evidence="2" type="ORF">SAMN05192558_109149</name>
</gene>
<dbReference type="AlphaFoldDB" id="A0A1H0SXR3"/>
<keyword evidence="3" id="KW-1185">Reference proteome</keyword>
<proteinExistence type="predicted"/>
<evidence type="ECO:0000313" key="2">
    <source>
        <dbReference type="EMBL" id="SDP46464.1"/>
    </source>
</evidence>
<reference evidence="3" key="1">
    <citation type="submission" date="2016-10" db="EMBL/GenBank/DDBJ databases">
        <authorList>
            <person name="Varghese N."/>
            <person name="Submissions S."/>
        </authorList>
    </citation>
    <scope>NUCLEOTIDE SEQUENCE [LARGE SCALE GENOMIC DNA]</scope>
    <source>
        <strain evidence="3">IBRC-M 10655</strain>
    </source>
</reference>
<dbReference type="EMBL" id="FNJB01000009">
    <property type="protein sequence ID" value="SDP46464.1"/>
    <property type="molecule type" value="Genomic_DNA"/>
</dbReference>